<dbReference type="Gene3D" id="1.10.10.60">
    <property type="entry name" value="Homeodomain-like"/>
    <property type="match status" value="1"/>
</dbReference>
<dbReference type="SUPFAM" id="SSF48498">
    <property type="entry name" value="Tetracyclin repressor-like, C-terminal domain"/>
    <property type="match status" value="1"/>
</dbReference>
<protein>
    <submittedName>
        <fullName evidence="7">TetR/AcrR family transcriptional regulator</fullName>
    </submittedName>
</protein>
<dbReference type="InterPro" id="IPR036271">
    <property type="entry name" value="Tet_transcr_reg_TetR-rel_C_sf"/>
</dbReference>
<keyword evidence="8" id="KW-1185">Reference proteome</keyword>
<evidence type="ECO:0000259" key="6">
    <source>
        <dbReference type="PROSITE" id="PS50977"/>
    </source>
</evidence>
<evidence type="ECO:0000313" key="8">
    <source>
        <dbReference type="Proteomes" id="UP000504882"/>
    </source>
</evidence>
<dbReference type="PANTHER" id="PTHR30055">
    <property type="entry name" value="HTH-TYPE TRANSCRIPTIONAL REGULATOR RUTR"/>
    <property type="match status" value="1"/>
</dbReference>
<dbReference type="SUPFAM" id="SSF46689">
    <property type="entry name" value="Homeodomain-like"/>
    <property type="match status" value="1"/>
</dbReference>
<dbReference type="PANTHER" id="PTHR30055:SF148">
    <property type="entry name" value="TETR-FAMILY TRANSCRIPTIONAL REGULATOR"/>
    <property type="match status" value="1"/>
</dbReference>
<dbReference type="PROSITE" id="PS50977">
    <property type="entry name" value="HTH_TETR_2"/>
    <property type="match status" value="1"/>
</dbReference>
<organism evidence="7 8">
    <name type="scientific">Occultella glacieicola</name>
    <dbReference type="NCBI Taxonomy" id="2518684"/>
    <lineage>
        <taxon>Bacteria</taxon>
        <taxon>Bacillati</taxon>
        <taxon>Actinomycetota</taxon>
        <taxon>Actinomycetes</taxon>
        <taxon>Micrococcales</taxon>
        <taxon>Ruaniaceae</taxon>
        <taxon>Occultella</taxon>
    </lineage>
</organism>
<dbReference type="Proteomes" id="UP000504882">
    <property type="component" value="Unassembled WGS sequence"/>
</dbReference>
<proteinExistence type="predicted"/>
<evidence type="ECO:0000256" key="1">
    <source>
        <dbReference type="ARBA" id="ARBA00023015"/>
    </source>
</evidence>
<dbReference type="Pfam" id="PF00440">
    <property type="entry name" value="TetR_N"/>
    <property type="match status" value="1"/>
</dbReference>
<accession>A0ABY2E5S1</accession>
<keyword evidence="1" id="KW-0805">Transcription regulation</keyword>
<dbReference type="Pfam" id="PF16859">
    <property type="entry name" value="TetR_C_11"/>
    <property type="match status" value="1"/>
</dbReference>
<evidence type="ECO:0000256" key="2">
    <source>
        <dbReference type="ARBA" id="ARBA00023125"/>
    </source>
</evidence>
<evidence type="ECO:0000313" key="7">
    <source>
        <dbReference type="EMBL" id="TDE95153.1"/>
    </source>
</evidence>
<sequence length="228" mass="24469">MSSSTPSTGRPGGRPRDDQREVEILGAVTSLLAERGYEAVTFEEVARRAHASKATLYRRWKTKRDMVIAALKAGPARRDDGDRIDTGSLRGDLGALCRRLVTTMRSADGQTAMLLLQAGLEDPELCEEIERAVGPTGSRLPASVIRAAVARGELPEGVDPFPFEEITGSVILLRRLNGLRIDDGYLDALIDTVLIPALRATAPAHDLPAGIFSGHPTAEPPTDPKDAP</sequence>
<reference evidence="7 8" key="1">
    <citation type="submission" date="2019-03" db="EMBL/GenBank/DDBJ databases">
        <title>Genomic features of bacteria from cold environments.</title>
        <authorList>
            <person name="Shen L."/>
        </authorList>
    </citation>
    <scope>NUCLEOTIDE SEQUENCE [LARGE SCALE GENOMIC DNA]</scope>
    <source>
        <strain evidence="8">T3246-1</strain>
    </source>
</reference>
<evidence type="ECO:0000256" key="3">
    <source>
        <dbReference type="ARBA" id="ARBA00023163"/>
    </source>
</evidence>
<gene>
    <name evidence="7" type="ORF">EXU48_08870</name>
</gene>
<keyword evidence="3" id="KW-0804">Transcription</keyword>
<evidence type="ECO:0000256" key="5">
    <source>
        <dbReference type="SAM" id="MobiDB-lite"/>
    </source>
</evidence>
<dbReference type="EMBL" id="SMNA01000004">
    <property type="protein sequence ID" value="TDE95153.1"/>
    <property type="molecule type" value="Genomic_DNA"/>
</dbReference>
<dbReference type="InterPro" id="IPR050109">
    <property type="entry name" value="HTH-type_TetR-like_transc_reg"/>
</dbReference>
<feature type="DNA-binding region" description="H-T-H motif" evidence="4">
    <location>
        <begin position="41"/>
        <end position="60"/>
    </location>
</feature>
<comment type="caution">
    <text evidence="7">The sequence shown here is derived from an EMBL/GenBank/DDBJ whole genome shotgun (WGS) entry which is preliminary data.</text>
</comment>
<dbReference type="PRINTS" id="PR00455">
    <property type="entry name" value="HTHTETR"/>
</dbReference>
<dbReference type="InterPro" id="IPR011075">
    <property type="entry name" value="TetR_C"/>
</dbReference>
<feature type="domain" description="HTH tetR-type" evidence="6">
    <location>
        <begin position="18"/>
        <end position="78"/>
    </location>
</feature>
<dbReference type="InterPro" id="IPR009057">
    <property type="entry name" value="Homeodomain-like_sf"/>
</dbReference>
<feature type="region of interest" description="Disordered" evidence="5">
    <location>
        <begin position="1"/>
        <end position="21"/>
    </location>
</feature>
<dbReference type="Gene3D" id="1.10.357.10">
    <property type="entry name" value="Tetracycline Repressor, domain 2"/>
    <property type="match status" value="1"/>
</dbReference>
<dbReference type="InterPro" id="IPR001647">
    <property type="entry name" value="HTH_TetR"/>
</dbReference>
<keyword evidence="2 4" id="KW-0238">DNA-binding</keyword>
<name>A0ABY2E5S1_9MICO</name>
<evidence type="ECO:0000256" key="4">
    <source>
        <dbReference type="PROSITE-ProRule" id="PRU00335"/>
    </source>
</evidence>